<evidence type="ECO:0000313" key="11">
    <source>
        <dbReference type="Proteomes" id="UP000199073"/>
    </source>
</evidence>
<keyword evidence="5 8" id="KW-0378">Hydrolase</keyword>
<dbReference type="InterPro" id="IPR016195">
    <property type="entry name" value="Pol/histidinol_Pase-like"/>
</dbReference>
<keyword evidence="11" id="KW-1185">Reference proteome</keyword>
<evidence type="ECO:0000313" key="10">
    <source>
        <dbReference type="EMBL" id="SDP13047.1"/>
    </source>
</evidence>
<organism evidence="10 11">
    <name type="scientific">Desulforhopalus singaporensis</name>
    <dbReference type="NCBI Taxonomy" id="91360"/>
    <lineage>
        <taxon>Bacteria</taxon>
        <taxon>Pseudomonadati</taxon>
        <taxon>Thermodesulfobacteriota</taxon>
        <taxon>Desulfobulbia</taxon>
        <taxon>Desulfobulbales</taxon>
        <taxon>Desulfocapsaceae</taxon>
        <taxon>Desulforhopalus</taxon>
    </lineage>
</organism>
<comment type="similarity">
    <text evidence="2 8">Belongs to the PHP hydrolase family. HisK subfamily.</text>
</comment>
<dbReference type="Pfam" id="PF02811">
    <property type="entry name" value="PHP"/>
    <property type="match status" value="1"/>
</dbReference>
<evidence type="ECO:0000256" key="7">
    <source>
        <dbReference type="ARBA" id="ARBA00049158"/>
    </source>
</evidence>
<dbReference type="EC" id="3.1.3.15" evidence="3 8"/>
<proteinExistence type="inferred from homology"/>
<dbReference type="NCBIfam" id="TIGR01856">
    <property type="entry name" value="hisJ_fam"/>
    <property type="match status" value="1"/>
</dbReference>
<dbReference type="SUPFAM" id="SSF89550">
    <property type="entry name" value="PHP domain-like"/>
    <property type="match status" value="1"/>
</dbReference>
<evidence type="ECO:0000256" key="6">
    <source>
        <dbReference type="ARBA" id="ARBA00023102"/>
    </source>
</evidence>
<dbReference type="InterPro" id="IPR004013">
    <property type="entry name" value="PHP_dom"/>
</dbReference>
<evidence type="ECO:0000256" key="3">
    <source>
        <dbReference type="ARBA" id="ARBA00013085"/>
    </source>
</evidence>
<dbReference type="AlphaFoldDB" id="A0A1H0Q6K5"/>
<feature type="domain" description="PHP" evidence="9">
    <location>
        <begin position="48"/>
        <end position="250"/>
    </location>
</feature>
<protein>
    <recommendedName>
        <fullName evidence="3 8">Histidinol-phosphatase</fullName>
        <shortName evidence="8">HolPase</shortName>
        <ecNumber evidence="3 8">3.1.3.15</ecNumber>
    </recommendedName>
</protein>
<sequence length="317" mass="36665">MQILPCRAPVGPSIDECAGDLQTFSQFYSPAIQSTMKPASLVSIHGGHSGQFCDHARDTLEKIIRRYIELGFTWVGITEHTPPISDNLLDPGQRKLGFTAESLLEKFADYFVEIRRLKQLYRDRLEIFAAMEIETYSGYRQFVPFLVKTFQPDYFVGSVHFVGDINFDYSEKLYRRAIDSAGSIDNLYLKYFDLQYEMIDLLNPPVVGHFDLIRIFDPDYRSRLLRPDINRKIERNLELIRQKDLILDLNLRALYKGNDEPYISRRILEKVREMEIAVVPGDDSHSVDSVGNHMTTAIELLRDMGFSTEWRKPGPIL</sequence>
<evidence type="ECO:0000256" key="8">
    <source>
        <dbReference type="RuleBase" id="RU366003"/>
    </source>
</evidence>
<evidence type="ECO:0000259" key="9">
    <source>
        <dbReference type="Pfam" id="PF02811"/>
    </source>
</evidence>
<evidence type="ECO:0000256" key="1">
    <source>
        <dbReference type="ARBA" id="ARBA00004970"/>
    </source>
</evidence>
<dbReference type="GO" id="GO:0000105">
    <property type="term" value="P:L-histidine biosynthetic process"/>
    <property type="evidence" value="ECO:0007669"/>
    <property type="project" value="UniProtKB-UniRule"/>
</dbReference>
<name>A0A1H0Q6K5_9BACT</name>
<dbReference type="PANTHER" id="PTHR21039:SF0">
    <property type="entry name" value="HISTIDINOL-PHOSPHATASE"/>
    <property type="match status" value="1"/>
</dbReference>
<comment type="catalytic activity">
    <reaction evidence="7 8">
        <text>L-histidinol phosphate + H2O = L-histidinol + phosphate</text>
        <dbReference type="Rhea" id="RHEA:14465"/>
        <dbReference type="ChEBI" id="CHEBI:15377"/>
        <dbReference type="ChEBI" id="CHEBI:43474"/>
        <dbReference type="ChEBI" id="CHEBI:57699"/>
        <dbReference type="ChEBI" id="CHEBI:57980"/>
        <dbReference type="EC" id="3.1.3.15"/>
    </reaction>
</comment>
<comment type="pathway">
    <text evidence="1 8">Amino-acid biosynthesis; L-histidine biosynthesis; L-histidine from 5-phospho-alpha-D-ribose 1-diphosphate: step 8/9.</text>
</comment>
<dbReference type="Proteomes" id="UP000199073">
    <property type="component" value="Unassembled WGS sequence"/>
</dbReference>
<gene>
    <name evidence="10" type="ORF">SAMN05660330_01876</name>
</gene>
<dbReference type="EMBL" id="FNJI01000011">
    <property type="protein sequence ID" value="SDP13047.1"/>
    <property type="molecule type" value="Genomic_DNA"/>
</dbReference>
<dbReference type="Gene3D" id="3.20.20.140">
    <property type="entry name" value="Metal-dependent hydrolases"/>
    <property type="match status" value="1"/>
</dbReference>
<dbReference type="PANTHER" id="PTHR21039">
    <property type="entry name" value="HISTIDINOL PHOSPHATASE-RELATED"/>
    <property type="match status" value="1"/>
</dbReference>
<dbReference type="STRING" id="91360.SAMN05660330_01876"/>
<dbReference type="GO" id="GO:0004401">
    <property type="term" value="F:histidinol-phosphatase activity"/>
    <property type="evidence" value="ECO:0007669"/>
    <property type="project" value="UniProtKB-UniRule"/>
</dbReference>
<evidence type="ECO:0000256" key="5">
    <source>
        <dbReference type="ARBA" id="ARBA00022801"/>
    </source>
</evidence>
<accession>A0A1H0Q6K5</accession>
<dbReference type="InterPro" id="IPR010140">
    <property type="entry name" value="Histidinol_P_phosphatase_HisJ"/>
</dbReference>
<evidence type="ECO:0000256" key="4">
    <source>
        <dbReference type="ARBA" id="ARBA00022605"/>
    </source>
</evidence>
<dbReference type="CDD" id="cd12110">
    <property type="entry name" value="PHP_HisPPase_Hisj_like"/>
    <property type="match status" value="1"/>
</dbReference>
<keyword evidence="4 8" id="KW-0028">Amino-acid biosynthesis</keyword>
<keyword evidence="6 8" id="KW-0368">Histidine biosynthesis</keyword>
<dbReference type="GO" id="GO:0005737">
    <property type="term" value="C:cytoplasm"/>
    <property type="evidence" value="ECO:0007669"/>
    <property type="project" value="TreeGrafter"/>
</dbReference>
<dbReference type="UniPathway" id="UPA00031">
    <property type="reaction ID" value="UER00013"/>
</dbReference>
<reference evidence="10 11" key="1">
    <citation type="submission" date="2016-10" db="EMBL/GenBank/DDBJ databases">
        <authorList>
            <person name="de Groot N.N."/>
        </authorList>
    </citation>
    <scope>NUCLEOTIDE SEQUENCE [LARGE SCALE GENOMIC DNA]</scope>
    <source>
        <strain evidence="10 11">DSM 12130</strain>
    </source>
</reference>
<evidence type="ECO:0000256" key="2">
    <source>
        <dbReference type="ARBA" id="ARBA00009152"/>
    </source>
</evidence>